<evidence type="ECO:0000259" key="2">
    <source>
        <dbReference type="Pfam" id="PF13383"/>
    </source>
</evidence>
<dbReference type="Pfam" id="PF13383">
    <property type="entry name" value="Methyltransf_22"/>
    <property type="match status" value="1"/>
</dbReference>
<evidence type="ECO:0000313" key="4">
    <source>
        <dbReference type="Proteomes" id="UP000694387"/>
    </source>
</evidence>
<dbReference type="PANTHER" id="PTHR32026">
    <property type="entry name" value="METHYLTRANSFERASE-LIKE PROTEIN 24"/>
    <property type="match status" value="1"/>
</dbReference>
<feature type="compositionally biased region" description="Basic residues" evidence="1">
    <location>
        <begin position="103"/>
        <end position="130"/>
    </location>
</feature>
<name>A0A9L0IXX0_EQUAS</name>
<dbReference type="PANTHER" id="PTHR32026:SF10">
    <property type="entry name" value="METHYLTRANSFERASE-LIKE PROTEIN 24-RELATED"/>
    <property type="match status" value="1"/>
</dbReference>
<feature type="region of interest" description="Disordered" evidence="1">
    <location>
        <begin position="1"/>
        <end position="53"/>
    </location>
</feature>
<sequence length="459" mass="50347">GYAEACLDGRREAGPTRAPAHGDFAQLAARPGGAASLLPAAERSPGPAPPWRGRGCPQGAAGPCAAVCSAPRCCSACGSARSCGAPGPGPRPAAPRRAQPPGRPRRTCRPRPARPRGASRRRVTYVRSGRRAPPGGRGSGPPEPGCCAPRGPPRRKGPRWHIDLQPWAGPAQSLDEEALRFLRYISTTQIACNHISTDSLATDSSPAKKPWSVCLDDRFGLAHQIRNKQCRLYSLGLGSDDTHFEVRMADEGCEVHRFDPSVNSAHVLESQRLWFHRLSVDWRDPHPAVAAQKLHSNARKLGTILNEFGHHKIDVLKADLESAEWKVLENLILEDVLGQIGQLIFEIHLHWPGFEMSIIPPEQRLRPCCSFIGAADLVPGNSDTLHSVAEFKRLDYQELQLRILFLLSLKFSSVPMKLSTKQNLGVSTVASSDFKPDFSTTDLPMLSNLFFFLIHYHRE</sequence>
<dbReference type="Ensembl" id="ENSEAST00005081633.1">
    <property type="protein sequence ID" value="ENSEASP00005044968.1"/>
    <property type="gene ID" value="ENSEASG00005028041.1"/>
</dbReference>
<evidence type="ECO:0000256" key="1">
    <source>
        <dbReference type="SAM" id="MobiDB-lite"/>
    </source>
</evidence>
<gene>
    <name evidence="3" type="primary">METTL24</name>
</gene>
<dbReference type="InterPro" id="IPR025714">
    <property type="entry name" value="Methyltranfer_dom"/>
</dbReference>
<reference evidence="3" key="3">
    <citation type="submission" date="2025-09" db="UniProtKB">
        <authorList>
            <consortium name="Ensembl"/>
        </authorList>
    </citation>
    <scope>IDENTIFICATION</scope>
</reference>
<dbReference type="GeneTree" id="ENSGT00390000002881"/>
<evidence type="ECO:0000313" key="3">
    <source>
        <dbReference type="Ensembl" id="ENSEASP00005044968.1"/>
    </source>
</evidence>
<dbReference type="AlphaFoldDB" id="A0A9L0IXX0"/>
<dbReference type="Proteomes" id="UP000694387">
    <property type="component" value="Chromosome 24"/>
</dbReference>
<feature type="region of interest" description="Disordered" evidence="1">
    <location>
        <begin position="83"/>
        <end position="159"/>
    </location>
</feature>
<organism evidence="3 4">
    <name type="scientific">Equus asinus</name>
    <name type="common">Donkey</name>
    <name type="synonym">Equus africanus asinus</name>
    <dbReference type="NCBI Taxonomy" id="9793"/>
    <lineage>
        <taxon>Eukaryota</taxon>
        <taxon>Metazoa</taxon>
        <taxon>Chordata</taxon>
        <taxon>Craniata</taxon>
        <taxon>Vertebrata</taxon>
        <taxon>Euteleostomi</taxon>
        <taxon>Mammalia</taxon>
        <taxon>Eutheria</taxon>
        <taxon>Laurasiatheria</taxon>
        <taxon>Perissodactyla</taxon>
        <taxon>Equidae</taxon>
        <taxon>Equus</taxon>
    </lineage>
</organism>
<protein>
    <submittedName>
        <fullName evidence="3">Methyltransferase like 24</fullName>
    </submittedName>
</protein>
<keyword evidence="4" id="KW-1185">Reference proteome</keyword>
<reference evidence="3 4" key="1">
    <citation type="journal article" date="2020" name="Nat. Commun.">
        <title>Donkey genomes provide new insights into domestication and selection for coat color.</title>
        <authorList>
            <person name="Wang"/>
            <person name="C."/>
            <person name="Li"/>
            <person name="H."/>
            <person name="Guo"/>
            <person name="Y."/>
            <person name="Huang"/>
            <person name="J."/>
            <person name="Sun"/>
            <person name="Y."/>
            <person name="Min"/>
            <person name="J."/>
            <person name="Wang"/>
            <person name="J."/>
            <person name="Fang"/>
            <person name="X."/>
            <person name="Zhao"/>
            <person name="Z."/>
            <person name="Wang"/>
            <person name="S."/>
            <person name="Zhang"/>
            <person name="Y."/>
            <person name="Liu"/>
            <person name="Q."/>
            <person name="Jiang"/>
            <person name="Q."/>
            <person name="Wang"/>
            <person name="X."/>
            <person name="Guo"/>
            <person name="Y."/>
            <person name="Yang"/>
            <person name="C."/>
            <person name="Wang"/>
            <person name="Y."/>
            <person name="Tian"/>
            <person name="F."/>
            <person name="Zhuang"/>
            <person name="G."/>
            <person name="Fan"/>
            <person name="Y."/>
            <person name="Gao"/>
            <person name="Q."/>
            <person name="Li"/>
            <person name="Y."/>
            <person name="Ju"/>
            <person name="Z."/>
            <person name="Li"/>
            <person name="J."/>
            <person name="Li"/>
            <person name="R."/>
            <person name="Hou"/>
            <person name="M."/>
            <person name="Yang"/>
            <person name="G."/>
            <person name="Liu"/>
            <person name="G."/>
            <person name="Liu"/>
            <person name="W."/>
            <person name="Guo"/>
            <person name="J."/>
            <person name="Pan"/>
            <person name="S."/>
            <person name="Fan"/>
            <person name="G."/>
            <person name="Zhang"/>
            <person name="W."/>
            <person name="Zhang"/>
            <person name="R."/>
            <person name="Yu"/>
            <person name="J."/>
            <person name="Zhang"/>
            <person name="X."/>
            <person name="Yin"/>
            <person name="Q."/>
            <person name="Ji"/>
            <person name="C."/>
            <person name="Jin"/>
            <person name="Y."/>
            <person name="Yue"/>
            <person name="G."/>
            <person name="Liu"/>
            <person name="M."/>
            <person name="Xu"/>
            <person name="J."/>
            <person name="Liu"/>
            <person name="S."/>
            <person name="Jordana"/>
            <person name="J."/>
            <person name="Noce"/>
            <person name="A."/>
            <person name="Amills"/>
            <person name="M."/>
            <person name="Wu"/>
            <person name="D.D."/>
            <person name="Li"/>
            <person name="S."/>
            <person name="Zhou"/>
            <person name="X. and Zhong"/>
            <person name="J."/>
        </authorList>
    </citation>
    <scope>NUCLEOTIDE SEQUENCE [LARGE SCALE GENOMIC DNA]</scope>
</reference>
<proteinExistence type="predicted"/>
<feature type="domain" description="Methyltransferase" evidence="2">
    <location>
        <begin position="223"/>
        <end position="348"/>
    </location>
</feature>
<reference evidence="3" key="2">
    <citation type="submission" date="2025-08" db="UniProtKB">
        <authorList>
            <consortium name="Ensembl"/>
        </authorList>
    </citation>
    <scope>IDENTIFICATION</scope>
</reference>
<accession>A0A9L0IXX0</accession>
<dbReference type="InterPro" id="IPR026913">
    <property type="entry name" value="METTL24"/>
</dbReference>